<dbReference type="EMBL" id="OZ019904">
    <property type="protein sequence ID" value="CAK9200119.1"/>
    <property type="molecule type" value="Genomic_DNA"/>
</dbReference>
<dbReference type="SUPFAM" id="SSF82185">
    <property type="entry name" value="Histone H3 K4-specific methyltransferase SET7/9 N-terminal domain"/>
    <property type="match status" value="1"/>
</dbReference>
<reference evidence="3" key="1">
    <citation type="submission" date="2024-02" db="EMBL/GenBank/DDBJ databases">
        <authorList>
            <consortium name="ELIXIR-Norway"/>
            <consortium name="Elixir Norway"/>
        </authorList>
    </citation>
    <scope>NUCLEOTIDE SEQUENCE</scope>
</reference>
<dbReference type="PANTHER" id="PTHR23084">
    <property type="entry name" value="PHOSPHATIDYLINOSITOL-4-PHOSPHATE 5-KINASE RELATED"/>
    <property type="match status" value="1"/>
</dbReference>
<keyword evidence="1" id="KW-0677">Repeat</keyword>
<protein>
    <submittedName>
        <fullName evidence="3">Uncharacterized protein</fullName>
    </submittedName>
</protein>
<evidence type="ECO:0000313" key="3">
    <source>
        <dbReference type="EMBL" id="CAK9200119.1"/>
    </source>
</evidence>
<evidence type="ECO:0000256" key="1">
    <source>
        <dbReference type="ARBA" id="ARBA00022737"/>
    </source>
</evidence>
<feature type="region of interest" description="Disordered" evidence="2">
    <location>
        <begin position="1"/>
        <end position="45"/>
    </location>
</feature>
<dbReference type="PANTHER" id="PTHR23084:SF263">
    <property type="entry name" value="MORN REPEAT-CONTAINING PROTEIN 1"/>
    <property type="match status" value="1"/>
</dbReference>
<dbReference type="InterPro" id="IPR003409">
    <property type="entry name" value="MORN"/>
</dbReference>
<dbReference type="Pfam" id="PF02493">
    <property type="entry name" value="MORN"/>
    <property type="match status" value="4"/>
</dbReference>
<organism evidence="3 4">
    <name type="scientific">Sphagnum troendelagicum</name>
    <dbReference type="NCBI Taxonomy" id="128251"/>
    <lineage>
        <taxon>Eukaryota</taxon>
        <taxon>Viridiplantae</taxon>
        <taxon>Streptophyta</taxon>
        <taxon>Embryophyta</taxon>
        <taxon>Bryophyta</taxon>
        <taxon>Sphagnophytina</taxon>
        <taxon>Sphagnopsida</taxon>
        <taxon>Sphagnales</taxon>
        <taxon>Sphagnaceae</taxon>
        <taxon>Sphagnum</taxon>
    </lineage>
</organism>
<accession>A0ABP0TN28</accession>
<sequence>MEFPWSVSSVANGKLGSSSRPFSSTKQGSSKASSPIPGTPTKNDRRMIRKTAERGPLPSSHHQDVEPPSLMIVQRALTSHKTMQRKQPWTPKPCPQSAYFDDVGRMLVSGSRGGKYVGDLMGALPHGHGQHWVQLSPKEEEHLLYEGEWQYGGKTGVGWYFYVNGQEYLGAVHLGEHHGKGAMRYNDGSIYDGHWCKSRRHGIGTFYYSDGECYIGNWMKDNRDGWGTQYWPTKARKYEGEWNGDDPLCGRWSTMTSADFDMISKRITWPTASSKLLQRGYPEEKIEVPFQGLHNPELCYYPRCCTIRTKQLEGVNLRKMLTKDGGKQIGSLTTHQMDALWFAFDELAPSYYRRAKLHVVQLRRLLLLAHINPDGYLGGKLLARLLLSAMQTNGLTFNNLIHLILTFHDP</sequence>
<keyword evidence="4" id="KW-1185">Reference proteome</keyword>
<gene>
    <name evidence="3" type="ORF">CSSPTR1EN2_LOCUS5277</name>
</gene>
<feature type="compositionally biased region" description="Low complexity" evidence="2">
    <location>
        <begin position="23"/>
        <end position="34"/>
    </location>
</feature>
<evidence type="ECO:0000313" key="4">
    <source>
        <dbReference type="Proteomes" id="UP001497512"/>
    </source>
</evidence>
<name>A0ABP0TN28_9BRYO</name>
<dbReference type="Gene3D" id="2.20.110.10">
    <property type="entry name" value="Histone H3 K4-specific methyltransferase SET7/9 N-terminal domain"/>
    <property type="match status" value="2"/>
</dbReference>
<evidence type="ECO:0000256" key="2">
    <source>
        <dbReference type="SAM" id="MobiDB-lite"/>
    </source>
</evidence>
<dbReference type="Proteomes" id="UP001497512">
    <property type="component" value="Chromosome 12"/>
</dbReference>
<dbReference type="SMART" id="SM00698">
    <property type="entry name" value="MORN"/>
    <property type="match status" value="4"/>
</dbReference>
<feature type="compositionally biased region" description="Polar residues" evidence="2">
    <location>
        <begin position="1"/>
        <end position="22"/>
    </location>
</feature>
<proteinExistence type="predicted"/>